<keyword evidence="3" id="KW-1185">Reference proteome</keyword>
<feature type="transmembrane region" description="Helical" evidence="1">
    <location>
        <begin position="70"/>
        <end position="91"/>
    </location>
</feature>
<comment type="caution">
    <text evidence="2">The sequence shown here is derived from an EMBL/GenBank/DDBJ whole genome shotgun (WGS) entry which is preliminary data.</text>
</comment>
<feature type="transmembrane region" description="Helical" evidence="1">
    <location>
        <begin position="12"/>
        <end position="28"/>
    </location>
</feature>
<dbReference type="RefSeq" id="WP_131848973.1">
    <property type="nucleotide sequence ID" value="NZ_SLXV01000022.1"/>
</dbReference>
<protein>
    <submittedName>
        <fullName evidence="2">Uncharacterized protein</fullName>
    </submittedName>
</protein>
<reference evidence="2 3" key="1">
    <citation type="submission" date="2019-03" db="EMBL/GenBank/DDBJ databases">
        <title>Genomic Encyclopedia of Type Strains, Phase IV (KMG-IV): sequencing the most valuable type-strain genomes for metagenomic binning, comparative biology and taxonomic classification.</title>
        <authorList>
            <person name="Goeker M."/>
        </authorList>
    </citation>
    <scope>NUCLEOTIDE SEQUENCE [LARGE SCALE GENOMIC DNA]</scope>
    <source>
        <strain evidence="2 3">DSM 46831</strain>
    </source>
</reference>
<accession>A0A4R2RUY7</accession>
<feature type="transmembrane region" description="Helical" evidence="1">
    <location>
        <begin position="111"/>
        <end position="133"/>
    </location>
</feature>
<keyword evidence="1" id="KW-1133">Transmembrane helix</keyword>
<organism evidence="2 3">
    <name type="scientific">Baia soyae</name>
    <dbReference type="NCBI Taxonomy" id="1544746"/>
    <lineage>
        <taxon>Bacteria</taxon>
        <taxon>Bacillati</taxon>
        <taxon>Bacillota</taxon>
        <taxon>Bacilli</taxon>
        <taxon>Bacillales</taxon>
        <taxon>Thermoactinomycetaceae</taxon>
        <taxon>Baia</taxon>
    </lineage>
</organism>
<gene>
    <name evidence="2" type="ORF">EDD57_1222</name>
</gene>
<dbReference type="Proteomes" id="UP000294746">
    <property type="component" value="Unassembled WGS sequence"/>
</dbReference>
<dbReference type="AlphaFoldDB" id="A0A4R2RUY7"/>
<evidence type="ECO:0000313" key="3">
    <source>
        <dbReference type="Proteomes" id="UP000294746"/>
    </source>
</evidence>
<dbReference type="EMBL" id="SLXV01000022">
    <property type="protein sequence ID" value="TCP66497.1"/>
    <property type="molecule type" value="Genomic_DNA"/>
</dbReference>
<evidence type="ECO:0000313" key="2">
    <source>
        <dbReference type="EMBL" id="TCP66497.1"/>
    </source>
</evidence>
<proteinExistence type="predicted"/>
<keyword evidence="1" id="KW-0812">Transmembrane</keyword>
<name>A0A4R2RUY7_9BACL</name>
<evidence type="ECO:0000256" key="1">
    <source>
        <dbReference type="SAM" id="Phobius"/>
    </source>
</evidence>
<feature type="transmembrane region" description="Helical" evidence="1">
    <location>
        <begin position="34"/>
        <end position="58"/>
    </location>
</feature>
<keyword evidence="1" id="KW-0472">Membrane</keyword>
<sequence>MYQSILKQKAIVSSIFFCGYYLMLRITLEPESLLSSSFIVFYIVFPIVFFYGGLVSFLSDYLIIKRQYPYYFSSLCFHLLGGLLAPIVILLVAKPEGMMSSLWKTNPLDILFNQTTMAGVFFSSIYWVIDILIRWMFFRRNKD</sequence>